<reference evidence="3" key="2">
    <citation type="submission" date="2020-05" db="UniProtKB">
        <authorList>
            <consortium name="EnsemblMetazoa"/>
        </authorList>
    </citation>
    <scope>IDENTIFICATION</scope>
</reference>
<name>A0A084VZA6_ANOSI</name>
<keyword evidence="4" id="KW-1185">Reference proteome</keyword>
<dbReference type="VEuPathDB" id="VectorBase:ASIC011086"/>
<protein>
    <submittedName>
        <fullName evidence="2 3">Uncharacterized protein</fullName>
    </submittedName>
</protein>
<proteinExistence type="predicted"/>
<gene>
    <name evidence="2" type="ORF">ZHAS_00011086</name>
</gene>
<evidence type="ECO:0000256" key="1">
    <source>
        <dbReference type="SAM" id="MobiDB-lite"/>
    </source>
</evidence>
<sequence length="68" mass="7688">MLKELLPRKAEQQYRPMKRNGIAIQGVGKVAISRPFDHPPSGFIFPGKQRSNTPPGKTLVTMKKRFPN</sequence>
<evidence type="ECO:0000313" key="4">
    <source>
        <dbReference type="Proteomes" id="UP000030765"/>
    </source>
</evidence>
<organism evidence="2">
    <name type="scientific">Anopheles sinensis</name>
    <name type="common">Mosquito</name>
    <dbReference type="NCBI Taxonomy" id="74873"/>
    <lineage>
        <taxon>Eukaryota</taxon>
        <taxon>Metazoa</taxon>
        <taxon>Ecdysozoa</taxon>
        <taxon>Arthropoda</taxon>
        <taxon>Hexapoda</taxon>
        <taxon>Insecta</taxon>
        <taxon>Pterygota</taxon>
        <taxon>Neoptera</taxon>
        <taxon>Endopterygota</taxon>
        <taxon>Diptera</taxon>
        <taxon>Nematocera</taxon>
        <taxon>Culicoidea</taxon>
        <taxon>Culicidae</taxon>
        <taxon>Anophelinae</taxon>
        <taxon>Anopheles</taxon>
    </lineage>
</organism>
<dbReference type="EnsemblMetazoa" id="ASIC011086-RA">
    <property type="protein sequence ID" value="ASIC011086-PA"/>
    <property type="gene ID" value="ASIC011086"/>
</dbReference>
<evidence type="ECO:0000313" key="2">
    <source>
        <dbReference type="EMBL" id="KFB43300.1"/>
    </source>
</evidence>
<dbReference type="AlphaFoldDB" id="A0A084VZA6"/>
<feature type="region of interest" description="Disordered" evidence="1">
    <location>
        <begin position="38"/>
        <end position="60"/>
    </location>
</feature>
<accession>A0A084VZA6</accession>
<dbReference type="EMBL" id="KE525239">
    <property type="protein sequence ID" value="KFB43300.1"/>
    <property type="molecule type" value="Genomic_DNA"/>
</dbReference>
<reference evidence="2 4" key="1">
    <citation type="journal article" date="2014" name="BMC Genomics">
        <title>Genome sequence of Anopheles sinensis provides insight into genetics basis of mosquito competence for malaria parasites.</title>
        <authorList>
            <person name="Zhou D."/>
            <person name="Zhang D."/>
            <person name="Ding G."/>
            <person name="Shi L."/>
            <person name="Hou Q."/>
            <person name="Ye Y."/>
            <person name="Xu Y."/>
            <person name="Zhou H."/>
            <person name="Xiong C."/>
            <person name="Li S."/>
            <person name="Yu J."/>
            <person name="Hong S."/>
            <person name="Yu X."/>
            <person name="Zou P."/>
            <person name="Chen C."/>
            <person name="Chang X."/>
            <person name="Wang W."/>
            <person name="Lv Y."/>
            <person name="Sun Y."/>
            <person name="Ma L."/>
            <person name="Shen B."/>
            <person name="Zhu C."/>
        </authorList>
    </citation>
    <scope>NUCLEOTIDE SEQUENCE [LARGE SCALE GENOMIC DNA]</scope>
</reference>
<evidence type="ECO:0000313" key="3">
    <source>
        <dbReference type="EnsemblMetazoa" id="ASIC011086-PA"/>
    </source>
</evidence>
<dbReference type="EMBL" id="ATLV01018626">
    <property type="status" value="NOT_ANNOTATED_CDS"/>
    <property type="molecule type" value="Genomic_DNA"/>
</dbReference>
<dbReference type="Proteomes" id="UP000030765">
    <property type="component" value="Unassembled WGS sequence"/>
</dbReference>